<keyword evidence="7" id="KW-1185">Reference proteome</keyword>
<feature type="domain" description="O-methyltransferase C-terminal" evidence="5">
    <location>
        <begin position="253"/>
        <end position="392"/>
    </location>
</feature>
<evidence type="ECO:0000256" key="1">
    <source>
        <dbReference type="ARBA" id="ARBA00022603"/>
    </source>
</evidence>
<evidence type="ECO:0000256" key="2">
    <source>
        <dbReference type="ARBA" id="ARBA00022679"/>
    </source>
</evidence>
<reference evidence="6" key="1">
    <citation type="submission" date="2021-03" db="EMBL/GenBank/DDBJ databases">
        <title>Comparative genomics and phylogenomic investigation of the class Geoglossomycetes provide insights into ecological specialization and systematics.</title>
        <authorList>
            <person name="Melie T."/>
            <person name="Pirro S."/>
            <person name="Miller A.N."/>
            <person name="Quandt A."/>
        </authorList>
    </citation>
    <scope>NUCLEOTIDE SEQUENCE</scope>
    <source>
        <strain evidence="6">CAQ_001_2017</strain>
    </source>
</reference>
<dbReference type="EMBL" id="JAGHQM010000380">
    <property type="protein sequence ID" value="KAH0562257.1"/>
    <property type="molecule type" value="Genomic_DNA"/>
</dbReference>
<evidence type="ECO:0000313" key="7">
    <source>
        <dbReference type="Proteomes" id="UP000750711"/>
    </source>
</evidence>
<dbReference type="GO" id="GO:0008171">
    <property type="term" value="F:O-methyltransferase activity"/>
    <property type="evidence" value="ECO:0007669"/>
    <property type="project" value="InterPro"/>
</dbReference>
<gene>
    <name evidence="6" type="ORF">GP486_003042</name>
</gene>
<accession>A0A9P8LDU2</accession>
<feature type="active site" description="Proton acceptor" evidence="4">
    <location>
        <position position="323"/>
    </location>
</feature>
<dbReference type="PANTHER" id="PTHR43712">
    <property type="entry name" value="PUTATIVE (AFU_ORTHOLOGUE AFUA_4G14580)-RELATED"/>
    <property type="match status" value="1"/>
</dbReference>
<dbReference type="PANTHER" id="PTHR43712:SF2">
    <property type="entry name" value="O-METHYLTRANSFERASE CICE"/>
    <property type="match status" value="1"/>
</dbReference>
<dbReference type="InterPro" id="IPR029063">
    <property type="entry name" value="SAM-dependent_MTases_sf"/>
</dbReference>
<dbReference type="Pfam" id="PF00891">
    <property type="entry name" value="Methyltransf_2"/>
    <property type="match status" value="1"/>
</dbReference>
<dbReference type="Proteomes" id="UP000750711">
    <property type="component" value="Unassembled WGS sequence"/>
</dbReference>
<sequence>MALSTVTSSDVQDLLNEVNAAGSELTNGHADAGPLPESGRLLAAAQKLTARLQNPVERVLEIVGQSHQNAVIRACSELGIFELVPQSGTVSLQELVDKTGADRQLLCEFRDGPSFPLSLPLRKLLTLRLIPLGEPLFPTKDRLMRTLTATGTFTEVEAETWCDLYQSSLKLPQYLQRTAYGTKPDPDGFRTPFQYGENTKLNIFEWLKTRPEQLKTFNLAMEAVSFRTLQSIEVYPFGTELGLNPSSSEDEVLLVDVGGGHGHKVAAMRAKFPDLKGRMIVQDLKETIDEIQDPKGFEPMVHDFFAPQPVKGARAYFFGRILHDWSDEDCHRILSNTISAMRPGHSRILLSETVLPDTGVPPLATLLDIHMMLIGGMERSRKQWDGLLAPMGLEIVKIWGEDVNIIEARLKE</sequence>
<proteinExistence type="predicted"/>
<keyword evidence="2" id="KW-0808">Transferase</keyword>
<dbReference type="AlphaFoldDB" id="A0A9P8LDU2"/>
<dbReference type="SUPFAM" id="SSF53335">
    <property type="entry name" value="S-adenosyl-L-methionine-dependent methyltransferases"/>
    <property type="match status" value="1"/>
</dbReference>
<dbReference type="Gene3D" id="1.10.10.10">
    <property type="entry name" value="Winged helix-like DNA-binding domain superfamily/Winged helix DNA-binding domain"/>
    <property type="match status" value="1"/>
</dbReference>
<evidence type="ECO:0000259" key="5">
    <source>
        <dbReference type="Pfam" id="PF00891"/>
    </source>
</evidence>
<evidence type="ECO:0000313" key="6">
    <source>
        <dbReference type="EMBL" id="KAH0562257.1"/>
    </source>
</evidence>
<organism evidence="6 7">
    <name type="scientific">Trichoglossum hirsutum</name>
    <dbReference type="NCBI Taxonomy" id="265104"/>
    <lineage>
        <taxon>Eukaryota</taxon>
        <taxon>Fungi</taxon>
        <taxon>Dikarya</taxon>
        <taxon>Ascomycota</taxon>
        <taxon>Pezizomycotina</taxon>
        <taxon>Geoglossomycetes</taxon>
        <taxon>Geoglossales</taxon>
        <taxon>Geoglossaceae</taxon>
        <taxon>Trichoglossum</taxon>
    </lineage>
</organism>
<keyword evidence="3" id="KW-0949">S-adenosyl-L-methionine</keyword>
<evidence type="ECO:0000256" key="3">
    <source>
        <dbReference type="ARBA" id="ARBA00022691"/>
    </source>
</evidence>
<keyword evidence="1" id="KW-0489">Methyltransferase</keyword>
<dbReference type="InterPro" id="IPR001077">
    <property type="entry name" value="COMT_C"/>
</dbReference>
<dbReference type="InterPro" id="IPR036388">
    <property type="entry name" value="WH-like_DNA-bd_sf"/>
</dbReference>
<comment type="caution">
    <text evidence="6">The sequence shown here is derived from an EMBL/GenBank/DDBJ whole genome shotgun (WGS) entry which is preliminary data.</text>
</comment>
<evidence type="ECO:0000256" key="4">
    <source>
        <dbReference type="PIRSR" id="PIRSR005739-1"/>
    </source>
</evidence>
<dbReference type="PROSITE" id="PS51683">
    <property type="entry name" value="SAM_OMT_II"/>
    <property type="match status" value="1"/>
</dbReference>
<dbReference type="PIRSF" id="PIRSF005739">
    <property type="entry name" value="O-mtase"/>
    <property type="match status" value="1"/>
</dbReference>
<dbReference type="GO" id="GO:0032259">
    <property type="term" value="P:methylation"/>
    <property type="evidence" value="ECO:0007669"/>
    <property type="project" value="UniProtKB-KW"/>
</dbReference>
<dbReference type="Gene3D" id="3.40.50.150">
    <property type="entry name" value="Vaccinia Virus protein VP39"/>
    <property type="match status" value="1"/>
</dbReference>
<name>A0A9P8LDU2_9PEZI</name>
<dbReference type="InterPro" id="IPR016461">
    <property type="entry name" value="COMT-like"/>
</dbReference>
<protein>
    <recommendedName>
        <fullName evidence="5">O-methyltransferase C-terminal domain-containing protein</fullName>
    </recommendedName>
</protein>